<dbReference type="PANTHER" id="PTHR33675">
    <property type="entry name" value="NUCLEAR RECEPTOR FAMILY 2 GROUP C PROTEIN"/>
    <property type="match status" value="1"/>
</dbReference>
<protein>
    <recommendedName>
        <fullName evidence="4">Holocarboxylase synthetase</fullName>
    </recommendedName>
</protein>
<keyword evidence="3" id="KW-1185">Reference proteome</keyword>
<reference evidence="2 3" key="1">
    <citation type="journal article" date="2023" name="Plants (Basel)">
        <title>Bridging the Gap: Combining Genomics and Transcriptomics Approaches to Understand Stylosanthes scabra, an Orphan Legume from the Brazilian Caatinga.</title>
        <authorList>
            <person name="Ferreira-Neto J.R.C."/>
            <person name="da Silva M.D."/>
            <person name="Binneck E."/>
            <person name="de Melo N.F."/>
            <person name="da Silva R.H."/>
            <person name="de Melo A.L.T.M."/>
            <person name="Pandolfi V."/>
            <person name="Bustamante F.O."/>
            <person name="Brasileiro-Vidal A.C."/>
            <person name="Benko-Iseppon A.M."/>
        </authorList>
    </citation>
    <scope>NUCLEOTIDE SEQUENCE [LARGE SCALE GENOMIC DNA]</scope>
    <source>
        <tissue evidence="2">Leaves</tissue>
    </source>
</reference>
<evidence type="ECO:0008006" key="4">
    <source>
        <dbReference type="Google" id="ProtNLM"/>
    </source>
</evidence>
<dbReference type="EMBL" id="JASCZI010060483">
    <property type="protein sequence ID" value="MED6132641.1"/>
    <property type="molecule type" value="Genomic_DNA"/>
</dbReference>
<dbReference type="InterPro" id="IPR016549">
    <property type="entry name" value="UCP009193"/>
</dbReference>
<dbReference type="Proteomes" id="UP001341840">
    <property type="component" value="Unassembled WGS sequence"/>
</dbReference>
<evidence type="ECO:0000313" key="2">
    <source>
        <dbReference type="EMBL" id="MED6132641.1"/>
    </source>
</evidence>
<feature type="compositionally biased region" description="Polar residues" evidence="1">
    <location>
        <begin position="135"/>
        <end position="145"/>
    </location>
</feature>
<sequence>MANKRKSIVTCLDEVDRTMYASFCSTANSLSHLYSHAINHQNLSFNAGERHALEKLYQWIWKQQEGGSKVATGDILNYIQNEIDYYGEEPSMSPRAPPQQYQPPQPVMHVPNSSFSAQTMSRQGLRPEHCDNQSKDSVFSNESSSPVRQNLQHYQIGQEGCFSNGVTIGSNNRNTDQSFFHQQSRECTSFCFNDTAMDMHAD</sequence>
<evidence type="ECO:0000256" key="1">
    <source>
        <dbReference type="SAM" id="MobiDB-lite"/>
    </source>
</evidence>
<dbReference type="PANTHER" id="PTHR33675:SF10">
    <property type="entry name" value="NUCLEAR RECEPTOR FAMILY 2 GROUP C PROTEIN"/>
    <property type="match status" value="1"/>
</dbReference>
<comment type="caution">
    <text evidence="2">The sequence shown here is derived from an EMBL/GenBank/DDBJ whole genome shotgun (WGS) entry which is preliminary data.</text>
</comment>
<gene>
    <name evidence="2" type="ORF">PIB30_020978</name>
</gene>
<proteinExistence type="predicted"/>
<dbReference type="PIRSF" id="PIRSF009193">
    <property type="entry name" value="UCP009193"/>
    <property type="match status" value="1"/>
</dbReference>
<accession>A0ABU6S8Y2</accession>
<feature type="region of interest" description="Disordered" evidence="1">
    <location>
        <begin position="123"/>
        <end position="145"/>
    </location>
</feature>
<name>A0ABU6S8Y2_9FABA</name>
<organism evidence="2 3">
    <name type="scientific">Stylosanthes scabra</name>
    <dbReference type="NCBI Taxonomy" id="79078"/>
    <lineage>
        <taxon>Eukaryota</taxon>
        <taxon>Viridiplantae</taxon>
        <taxon>Streptophyta</taxon>
        <taxon>Embryophyta</taxon>
        <taxon>Tracheophyta</taxon>
        <taxon>Spermatophyta</taxon>
        <taxon>Magnoliopsida</taxon>
        <taxon>eudicotyledons</taxon>
        <taxon>Gunneridae</taxon>
        <taxon>Pentapetalae</taxon>
        <taxon>rosids</taxon>
        <taxon>fabids</taxon>
        <taxon>Fabales</taxon>
        <taxon>Fabaceae</taxon>
        <taxon>Papilionoideae</taxon>
        <taxon>50 kb inversion clade</taxon>
        <taxon>dalbergioids sensu lato</taxon>
        <taxon>Dalbergieae</taxon>
        <taxon>Pterocarpus clade</taxon>
        <taxon>Stylosanthes</taxon>
    </lineage>
</organism>
<evidence type="ECO:0000313" key="3">
    <source>
        <dbReference type="Proteomes" id="UP001341840"/>
    </source>
</evidence>
<feature type="compositionally biased region" description="Basic and acidic residues" evidence="1">
    <location>
        <begin position="125"/>
        <end position="134"/>
    </location>
</feature>